<sequence>MTTVRSSSSMIIWLNLGMHAISQNSTEYSLLSLREMIGLYSYSYDPPTPSEAHYPDSYSRHQSPTPASCWPLLTKGSMAWNVNSASLRPSRPASNLMVGTQRPKSRPVMEEAWALEEVELVKAVAEEAAGVAAATAAEVAAIVTVTRVVPPQATALEEAAATAATATLEIPATLAVEFEVDTLPLAAEDPDGVPLFPAASVVVKFEKPCATITSATLRPSAANGVVVLVALFAFSVALPPTAGSIKGTTPRRAAVVGKVGSEQILGTETTKGLKFCSAATRPRAAEMTAGSSPSCATMASAWVSFPQGLAAARRN</sequence>
<organism evidence="1 2">
    <name type="scientific">Botrytis paeoniae</name>
    <dbReference type="NCBI Taxonomy" id="278948"/>
    <lineage>
        <taxon>Eukaryota</taxon>
        <taxon>Fungi</taxon>
        <taxon>Dikarya</taxon>
        <taxon>Ascomycota</taxon>
        <taxon>Pezizomycotina</taxon>
        <taxon>Leotiomycetes</taxon>
        <taxon>Helotiales</taxon>
        <taxon>Sclerotiniaceae</taxon>
        <taxon>Botrytis</taxon>
    </lineage>
</organism>
<evidence type="ECO:0000313" key="2">
    <source>
        <dbReference type="Proteomes" id="UP000297910"/>
    </source>
</evidence>
<name>A0A4Z1FWG2_9HELO</name>
<comment type="caution">
    <text evidence="1">The sequence shown here is derived from an EMBL/GenBank/DDBJ whole genome shotgun (WGS) entry which is preliminary data.</text>
</comment>
<protein>
    <submittedName>
        <fullName evidence="1">Uncharacterized protein</fullName>
    </submittedName>
</protein>
<evidence type="ECO:0000313" key="1">
    <source>
        <dbReference type="EMBL" id="TGO29046.1"/>
    </source>
</evidence>
<proteinExistence type="predicted"/>
<keyword evidence="2" id="KW-1185">Reference proteome</keyword>
<accession>A0A4Z1FWG2</accession>
<reference evidence="1 2" key="1">
    <citation type="submission" date="2017-12" db="EMBL/GenBank/DDBJ databases">
        <title>Comparative genomics of Botrytis spp.</title>
        <authorList>
            <person name="Valero-Jimenez C.A."/>
            <person name="Tapia P."/>
            <person name="Veloso J."/>
            <person name="Silva-Moreno E."/>
            <person name="Staats M."/>
            <person name="Valdes J.H."/>
            <person name="Van Kan J.A.L."/>
        </authorList>
    </citation>
    <scope>NUCLEOTIDE SEQUENCE [LARGE SCALE GENOMIC DNA]</scope>
    <source>
        <strain evidence="1 2">Bp0003</strain>
    </source>
</reference>
<gene>
    <name evidence="1" type="ORF">BPAE_0019g00160</name>
</gene>
<dbReference type="Proteomes" id="UP000297910">
    <property type="component" value="Unassembled WGS sequence"/>
</dbReference>
<dbReference type="EMBL" id="PQXI01000019">
    <property type="protein sequence ID" value="TGO29046.1"/>
    <property type="molecule type" value="Genomic_DNA"/>
</dbReference>
<dbReference type="AlphaFoldDB" id="A0A4Z1FWG2"/>